<evidence type="ECO:0000313" key="2">
    <source>
        <dbReference type="Ensembl" id="ENSCSAVP00000016683.1"/>
    </source>
</evidence>
<keyword evidence="1" id="KW-1133">Transmembrane helix</keyword>
<dbReference type="InParanoid" id="H2ZGG7"/>
<dbReference type="HOGENOM" id="CLU_2468401_0_0_1"/>
<reference evidence="2" key="3">
    <citation type="submission" date="2025-09" db="UniProtKB">
        <authorList>
            <consortium name="Ensembl"/>
        </authorList>
    </citation>
    <scope>IDENTIFICATION</scope>
</reference>
<sequence length="88" mass="10192">MSSISVVATPHNFLESIFCFYCSGTLYCVAFICHIHSIKFKFCVGAKRRIELLGCGTSSDIDWVVFCWTPCIVRSHIDLFYFHHFLFQ</sequence>
<dbReference type="AlphaFoldDB" id="H2ZGG7"/>
<name>H2ZGG7_CIOSA</name>
<reference evidence="3" key="1">
    <citation type="submission" date="2003-08" db="EMBL/GenBank/DDBJ databases">
        <authorList>
            <person name="Birren B."/>
            <person name="Nusbaum C."/>
            <person name="Abebe A."/>
            <person name="Abouelleil A."/>
            <person name="Adekoya E."/>
            <person name="Ait-zahra M."/>
            <person name="Allen N."/>
            <person name="Allen T."/>
            <person name="An P."/>
            <person name="Anderson M."/>
            <person name="Anderson S."/>
            <person name="Arachchi H."/>
            <person name="Armbruster J."/>
            <person name="Bachantsang P."/>
            <person name="Baldwin J."/>
            <person name="Barry A."/>
            <person name="Bayul T."/>
            <person name="Blitshsteyn B."/>
            <person name="Bloom T."/>
            <person name="Blye J."/>
            <person name="Boguslavskiy L."/>
            <person name="Borowsky M."/>
            <person name="Boukhgalter B."/>
            <person name="Brunache A."/>
            <person name="Butler J."/>
            <person name="Calixte N."/>
            <person name="Calvo S."/>
            <person name="Camarata J."/>
            <person name="Campo K."/>
            <person name="Chang J."/>
            <person name="Cheshatsang Y."/>
            <person name="Citroen M."/>
            <person name="Collymore A."/>
            <person name="Considine T."/>
            <person name="Cook A."/>
            <person name="Cooke P."/>
            <person name="Corum B."/>
            <person name="Cuomo C."/>
            <person name="David R."/>
            <person name="Dawoe T."/>
            <person name="Degray S."/>
            <person name="Dodge S."/>
            <person name="Dooley K."/>
            <person name="Dorje P."/>
            <person name="Dorjee K."/>
            <person name="Dorris L."/>
            <person name="Duffey N."/>
            <person name="Dupes A."/>
            <person name="Elkins T."/>
            <person name="Engels R."/>
            <person name="Erickson J."/>
            <person name="Farina A."/>
            <person name="Faro S."/>
            <person name="Ferreira P."/>
            <person name="Fischer H."/>
            <person name="Fitzgerald M."/>
            <person name="Foley K."/>
            <person name="Gage D."/>
            <person name="Galagan J."/>
            <person name="Gearin G."/>
            <person name="Gnerre S."/>
            <person name="Gnirke A."/>
            <person name="Goyette A."/>
            <person name="Graham J."/>
            <person name="Grandbois E."/>
            <person name="Gyaltsen K."/>
            <person name="Hafez N."/>
            <person name="Hagopian D."/>
            <person name="Hagos B."/>
            <person name="Hall J."/>
            <person name="Hatcher B."/>
            <person name="Heller A."/>
            <person name="Higgins H."/>
            <person name="Honan T."/>
            <person name="Horn A."/>
            <person name="Houde N."/>
            <person name="Hughes L."/>
            <person name="Hulme W."/>
            <person name="Husby E."/>
            <person name="Iliev I."/>
            <person name="Jaffe D."/>
            <person name="Jones C."/>
            <person name="Kamal M."/>
            <person name="Kamat A."/>
            <person name="Kamvysselis M."/>
            <person name="Karlsson E."/>
            <person name="Kells C."/>
            <person name="Kieu A."/>
            <person name="Kisner P."/>
            <person name="Kodira C."/>
            <person name="Kulbokas E."/>
            <person name="Labutti K."/>
            <person name="Lama D."/>
            <person name="Landers T."/>
            <person name="Leger J."/>
            <person name="Levine S."/>
            <person name="Lewis D."/>
            <person name="Lewis T."/>
            <person name="Lindblad-toh K."/>
            <person name="Liu X."/>
            <person name="Lokyitsang T."/>
            <person name="Lokyitsang Y."/>
            <person name="Lucien O."/>
            <person name="Lui A."/>
            <person name="Ma L.J."/>
            <person name="Mabbitt R."/>
            <person name="Macdonald J."/>
            <person name="Maclean C."/>
            <person name="Major J."/>
            <person name="Manning J."/>
            <person name="Marabella R."/>
            <person name="Maru K."/>
            <person name="Matthews C."/>
            <person name="Mauceli E."/>
            <person name="Mccarthy M."/>
            <person name="Mcdonough S."/>
            <person name="Mcghee T."/>
            <person name="Meldrim J."/>
            <person name="Meneus L."/>
            <person name="Mesirov J."/>
            <person name="Mihalev A."/>
            <person name="Mihova T."/>
            <person name="Mikkelsen T."/>
            <person name="Mlenga V."/>
            <person name="Moru K."/>
            <person name="Mozes J."/>
            <person name="Mulrain L."/>
            <person name="Munson G."/>
            <person name="Naylor J."/>
            <person name="Newes C."/>
            <person name="Nguyen C."/>
            <person name="Nguyen N."/>
            <person name="Nguyen T."/>
            <person name="Nicol R."/>
            <person name="Nielsen C."/>
            <person name="Nizzari M."/>
            <person name="Norbu C."/>
            <person name="Norbu N."/>
            <person name="O'donnell P."/>
            <person name="Okoawo O."/>
            <person name="O'leary S."/>
            <person name="Omotosho B."/>
            <person name="O'neill K."/>
            <person name="Osman S."/>
            <person name="Parker S."/>
            <person name="Perrin D."/>
            <person name="Phunkhang P."/>
            <person name="Piqani B."/>
            <person name="Purcell S."/>
            <person name="Rachupka T."/>
            <person name="Ramasamy U."/>
            <person name="Rameau R."/>
            <person name="Ray V."/>
            <person name="Raymond C."/>
            <person name="Retta R."/>
            <person name="Richardson S."/>
            <person name="Rise C."/>
            <person name="Rodriguez J."/>
            <person name="Rogers J."/>
            <person name="Rogov P."/>
            <person name="Rutman M."/>
            <person name="Schupbach R."/>
            <person name="Seaman C."/>
            <person name="Settipalli S."/>
            <person name="Sharpe T."/>
            <person name="Sheridan J."/>
            <person name="Sherpa N."/>
            <person name="Shi J."/>
            <person name="Smirnov S."/>
            <person name="Smith C."/>
            <person name="Sougnez C."/>
            <person name="Spencer B."/>
            <person name="Stalker J."/>
            <person name="Stange-thomann N."/>
            <person name="Stavropoulos S."/>
            <person name="Stetson K."/>
            <person name="Stone C."/>
            <person name="Stone S."/>
            <person name="Stubbs M."/>
            <person name="Talamas J."/>
            <person name="Tchuinga P."/>
            <person name="Tenzing P."/>
            <person name="Tesfaye S."/>
            <person name="Theodore J."/>
            <person name="Thoulutsang Y."/>
            <person name="Topham K."/>
            <person name="Towey S."/>
            <person name="Tsamla T."/>
            <person name="Tsomo N."/>
            <person name="Vallee D."/>
            <person name="Vassiliev H."/>
            <person name="Venkataraman V."/>
            <person name="Vinson J."/>
            <person name="Vo A."/>
            <person name="Wade C."/>
            <person name="Wang S."/>
            <person name="Wangchuk T."/>
            <person name="Wangdi T."/>
            <person name="Whittaker C."/>
            <person name="Wilkinson J."/>
            <person name="Wu Y."/>
            <person name="Wyman D."/>
            <person name="Yadav S."/>
            <person name="Yang S."/>
            <person name="Yang X."/>
            <person name="Yeager S."/>
            <person name="Yee E."/>
            <person name="Young G."/>
            <person name="Zainoun J."/>
            <person name="Zembeck L."/>
            <person name="Zimmer A."/>
            <person name="Zody M."/>
            <person name="Lander E."/>
        </authorList>
    </citation>
    <scope>NUCLEOTIDE SEQUENCE [LARGE SCALE GENOMIC DNA]</scope>
</reference>
<keyword evidence="1" id="KW-0812">Transmembrane</keyword>
<protein>
    <submittedName>
        <fullName evidence="2">Uncharacterized protein</fullName>
    </submittedName>
</protein>
<organism evidence="2 3">
    <name type="scientific">Ciona savignyi</name>
    <name type="common">Pacific transparent sea squirt</name>
    <dbReference type="NCBI Taxonomy" id="51511"/>
    <lineage>
        <taxon>Eukaryota</taxon>
        <taxon>Metazoa</taxon>
        <taxon>Chordata</taxon>
        <taxon>Tunicata</taxon>
        <taxon>Ascidiacea</taxon>
        <taxon>Phlebobranchia</taxon>
        <taxon>Cionidae</taxon>
        <taxon>Ciona</taxon>
    </lineage>
</organism>
<proteinExistence type="predicted"/>
<evidence type="ECO:0000256" key="1">
    <source>
        <dbReference type="SAM" id="Phobius"/>
    </source>
</evidence>
<keyword evidence="1" id="KW-0472">Membrane</keyword>
<feature type="transmembrane region" description="Helical" evidence="1">
    <location>
        <begin position="12"/>
        <end position="32"/>
    </location>
</feature>
<evidence type="ECO:0000313" key="3">
    <source>
        <dbReference type="Proteomes" id="UP000007875"/>
    </source>
</evidence>
<dbReference type="Proteomes" id="UP000007875">
    <property type="component" value="Unassembled WGS sequence"/>
</dbReference>
<dbReference type="Ensembl" id="ENSCSAVT00000016865.1">
    <property type="protein sequence ID" value="ENSCSAVP00000016683.1"/>
    <property type="gene ID" value="ENSCSAVG00000009807.1"/>
</dbReference>
<reference evidence="2" key="2">
    <citation type="submission" date="2025-08" db="UniProtKB">
        <authorList>
            <consortium name="Ensembl"/>
        </authorList>
    </citation>
    <scope>IDENTIFICATION</scope>
</reference>
<accession>H2ZGG7</accession>
<keyword evidence="3" id="KW-1185">Reference proteome</keyword>